<dbReference type="SMART" id="SM00448">
    <property type="entry name" value="REC"/>
    <property type="match status" value="1"/>
</dbReference>
<accession>A0A1M6A7D1</accession>
<dbReference type="PROSITE" id="PS50110">
    <property type="entry name" value="RESPONSE_REGULATORY"/>
    <property type="match status" value="1"/>
</dbReference>
<dbReference type="RefSeq" id="WP_073163943.1">
    <property type="nucleotide sequence ID" value="NZ_FQZE01000001.1"/>
</dbReference>
<dbReference type="PROSITE" id="PS50930">
    <property type="entry name" value="HTH_LYTTR"/>
    <property type="match status" value="1"/>
</dbReference>
<dbReference type="GO" id="GO:0003677">
    <property type="term" value="F:DNA binding"/>
    <property type="evidence" value="ECO:0007669"/>
    <property type="project" value="InterPro"/>
</dbReference>
<dbReference type="AlphaFoldDB" id="A0A1M6A7D1"/>
<dbReference type="Proteomes" id="UP000184050">
    <property type="component" value="Unassembled WGS sequence"/>
</dbReference>
<dbReference type="Pfam" id="PF04397">
    <property type="entry name" value="LytTR"/>
    <property type="match status" value="1"/>
</dbReference>
<feature type="domain" description="Response regulatory" evidence="2">
    <location>
        <begin position="6"/>
        <end position="119"/>
    </location>
</feature>
<dbReference type="Gene3D" id="3.40.50.2300">
    <property type="match status" value="1"/>
</dbReference>
<protein>
    <submittedName>
        <fullName evidence="4">Two component transcriptional regulator, LytTR family</fullName>
    </submittedName>
</protein>
<keyword evidence="5" id="KW-1185">Reference proteome</keyword>
<dbReference type="STRING" id="1168035.SAMN05444280_10198"/>
<evidence type="ECO:0000313" key="5">
    <source>
        <dbReference type="Proteomes" id="UP000184050"/>
    </source>
</evidence>
<keyword evidence="1" id="KW-0597">Phosphoprotein</keyword>
<dbReference type="GO" id="GO:0000156">
    <property type="term" value="F:phosphorelay response regulator activity"/>
    <property type="evidence" value="ECO:0007669"/>
    <property type="project" value="InterPro"/>
</dbReference>
<dbReference type="SUPFAM" id="SSF52172">
    <property type="entry name" value="CheY-like"/>
    <property type="match status" value="1"/>
</dbReference>
<reference evidence="4 5" key="1">
    <citation type="submission" date="2016-11" db="EMBL/GenBank/DDBJ databases">
        <authorList>
            <person name="Jaros S."/>
            <person name="Januszkiewicz K."/>
            <person name="Wedrychowicz H."/>
        </authorList>
    </citation>
    <scope>NUCLEOTIDE SEQUENCE [LARGE SCALE GENOMIC DNA]</scope>
    <source>
        <strain evidence="4 5">DSM 27063</strain>
    </source>
</reference>
<feature type="domain" description="HTH LytTR-type" evidence="3">
    <location>
        <begin position="152"/>
        <end position="257"/>
    </location>
</feature>
<proteinExistence type="predicted"/>
<dbReference type="EMBL" id="FQZE01000001">
    <property type="protein sequence ID" value="SHI32350.1"/>
    <property type="molecule type" value="Genomic_DNA"/>
</dbReference>
<dbReference type="InterPro" id="IPR007492">
    <property type="entry name" value="LytTR_DNA-bd_dom"/>
</dbReference>
<organism evidence="4 5">
    <name type="scientific">Tangfeifania diversioriginum</name>
    <dbReference type="NCBI Taxonomy" id="1168035"/>
    <lineage>
        <taxon>Bacteria</taxon>
        <taxon>Pseudomonadati</taxon>
        <taxon>Bacteroidota</taxon>
        <taxon>Bacteroidia</taxon>
        <taxon>Marinilabiliales</taxon>
        <taxon>Prolixibacteraceae</taxon>
        <taxon>Tangfeifania</taxon>
    </lineage>
</organism>
<dbReference type="OrthoDB" id="1490554at2"/>
<dbReference type="SMART" id="SM00850">
    <property type="entry name" value="LytTR"/>
    <property type="match status" value="1"/>
</dbReference>
<dbReference type="InterPro" id="IPR011006">
    <property type="entry name" value="CheY-like_superfamily"/>
</dbReference>
<dbReference type="PANTHER" id="PTHR37299:SF1">
    <property type="entry name" value="STAGE 0 SPORULATION PROTEIN A HOMOLOG"/>
    <property type="match status" value="1"/>
</dbReference>
<gene>
    <name evidence="4" type="ORF">SAMN05444280_10198</name>
</gene>
<evidence type="ECO:0000256" key="1">
    <source>
        <dbReference type="PROSITE-ProRule" id="PRU00169"/>
    </source>
</evidence>
<dbReference type="InterPro" id="IPR001789">
    <property type="entry name" value="Sig_transdc_resp-reg_receiver"/>
</dbReference>
<evidence type="ECO:0000313" key="4">
    <source>
        <dbReference type="EMBL" id="SHI32350.1"/>
    </source>
</evidence>
<dbReference type="FunFam" id="3.40.50.2300:FF:000361">
    <property type="entry name" value="Two-component system response regulator"/>
    <property type="match status" value="1"/>
</dbReference>
<evidence type="ECO:0000259" key="2">
    <source>
        <dbReference type="PROSITE" id="PS50110"/>
    </source>
</evidence>
<sequence length="259" mass="30414">MNQAIKIILIEDEPYNLRLLQEMIKMLRPGWEVVNTFESVKSSVDWLRKKPHPDLFFMDIQLADGLCFSIFDQVEIKSMVIFTTAYDNYAIRAFKVNSIDYLLKPFKEKDLQAAIEKFENFKKLTGEDNMNPNYSEILEAIRSGEKKYRKRFLVSKGAAFYKLPVEDIAYFFSENRITTSVTFNRQNHVVDFSLEALEEQLDPETFFRVNRQLIVNIQAIEKIENYFGGKLKVRLNPPFTAEVVVSRMKAMNFKDWVGR</sequence>
<dbReference type="Pfam" id="PF00072">
    <property type="entry name" value="Response_reg"/>
    <property type="match status" value="1"/>
</dbReference>
<dbReference type="InterPro" id="IPR046947">
    <property type="entry name" value="LytR-like"/>
</dbReference>
<evidence type="ECO:0000259" key="3">
    <source>
        <dbReference type="PROSITE" id="PS50930"/>
    </source>
</evidence>
<dbReference type="PANTHER" id="PTHR37299">
    <property type="entry name" value="TRANSCRIPTIONAL REGULATOR-RELATED"/>
    <property type="match status" value="1"/>
</dbReference>
<feature type="modified residue" description="4-aspartylphosphate" evidence="1">
    <location>
        <position position="59"/>
    </location>
</feature>
<dbReference type="Gene3D" id="2.40.50.1020">
    <property type="entry name" value="LytTr DNA-binding domain"/>
    <property type="match status" value="1"/>
</dbReference>
<name>A0A1M6A7D1_9BACT</name>